<reference evidence="15 16" key="1">
    <citation type="submission" date="2019-03" db="EMBL/GenBank/DDBJ databases">
        <title>An improved genome assembly of the fluke Schistosoma japonicum.</title>
        <authorList>
            <person name="Hu W."/>
            <person name="Luo F."/>
            <person name="Yin M."/>
            <person name="Mo X."/>
            <person name="Sun C."/>
            <person name="Wu Q."/>
            <person name="Zhu B."/>
            <person name="Xiang M."/>
            <person name="Wang J."/>
            <person name="Wang Y."/>
            <person name="Zhang T."/>
            <person name="Xu B."/>
            <person name="Zheng H."/>
            <person name="Feng Z."/>
        </authorList>
    </citation>
    <scope>NUCLEOTIDE SEQUENCE [LARGE SCALE GENOMIC DNA]</scope>
    <source>
        <strain evidence="15">HuSjv2</strain>
        <tissue evidence="15">Worms</tissue>
    </source>
</reference>
<organism evidence="15 16">
    <name type="scientific">Schistosoma japonicum</name>
    <name type="common">Blood fluke</name>
    <dbReference type="NCBI Taxonomy" id="6182"/>
    <lineage>
        <taxon>Eukaryota</taxon>
        <taxon>Metazoa</taxon>
        <taxon>Spiralia</taxon>
        <taxon>Lophotrochozoa</taxon>
        <taxon>Platyhelminthes</taxon>
        <taxon>Trematoda</taxon>
        <taxon>Digenea</taxon>
        <taxon>Strigeidida</taxon>
        <taxon>Schistosomatoidea</taxon>
        <taxon>Schistosomatidae</taxon>
        <taxon>Schistosoma</taxon>
    </lineage>
</organism>
<dbReference type="GO" id="GO:0000977">
    <property type="term" value="F:RNA polymerase II transcription regulatory region sequence-specific DNA binding"/>
    <property type="evidence" value="ECO:0007669"/>
    <property type="project" value="TreeGrafter"/>
</dbReference>
<accession>A0A4Z2DMV4</accession>
<name>A0A4Z2DMV4_SCHJA</name>
<dbReference type="Pfam" id="PF00412">
    <property type="entry name" value="LIM"/>
    <property type="match status" value="2"/>
</dbReference>
<dbReference type="InterPro" id="IPR009057">
    <property type="entry name" value="Homeodomain-like_sf"/>
</dbReference>
<dbReference type="EMBL" id="SKCS01000089">
    <property type="protein sequence ID" value="TNN17712.1"/>
    <property type="molecule type" value="Genomic_DNA"/>
</dbReference>
<feature type="region of interest" description="Disordered" evidence="12">
    <location>
        <begin position="229"/>
        <end position="275"/>
    </location>
</feature>
<keyword evidence="6 9" id="KW-0238">DNA-binding</keyword>
<evidence type="ECO:0000256" key="7">
    <source>
        <dbReference type="ARBA" id="ARBA00023155"/>
    </source>
</evidence>
<dbReference type="Pfam" id="PF00046">
    <property type="entry name" value="Homeodomain"/>
    <property type="match status" value="1"/>
</dbReference>
<feature type="compositionally biased region" description="Polar residues" evidence="12">
    <location>
        <begin position="232"/>
        <end position="245"/>
    </location>
</feature>
<evidence type="ECO:0000259" key="14">
    <source>
        <dbReference type="PROSITE" id="PS50071"/>
    </source>
</evidence>
<evidence type="ECO:0000313" key="15">
    <source>
        <dbReference type="EMBL" id="TNN17712.1"/>
    </source>
</evidence>
<evidence type="ECO:0000256" key="4">
    <source>
        <dbReference type="ARBA" id="ARBA00022833"/>
    </source>
</evidence>
<dbReference type="SUPFAM" id="SSF46689">
    <property type="entry name" value="Homeodomain-like"/>
    <property type="match status" value="1"/>
</dbReference>
<keyword evidence="4 10" id="KW-0862">Zinc</keyword>
<dbReference type="GO" id="GO:0005634">
    <property type="term" value="C:nucleus"/>
    <property type="evidence" value="ECO:0007669"/>
    <property type="project" value="UniProtKB-SubCell"/>
</dbReference>
<keyword evidence="2 10" id="KW-0479">Metal-binding</keyword>
<evidence type="ECO:0000256" key="6">
    <source>
        <dbReference type="ARBA" id="ARBA00023125"/>
    </source>
</evidence>
<sequence>MSSVLGVSAHVSHDPNPYFSSLLRNHSSDCVTEGVSYRETPYNSFNAPSAVDVSHSPLVSHSSEHPLPTCTGCRRNITDQYLYRIRGLAWHESCAICSVCSVELVEVCFIVNKNELLCRRDYDHLYAIKCTNCRQPMRSHELFMRARHSTSVRNPPDVTLMSSSQELIFHVSCFTCCICQQPIAAGEAYVIDPVSCRPICHSDFLSKRQQNQQSPLSHVSYHHYHSSTFSSNTNLNPVKTTNNCQSSDANSSTSSSSSPRNWRQTDGNSEHIHHQSSSNYCLSNKQNECDDDIELTCHKTDWPVATNQDLDQSYQSFSSGGFNLSRRIRTSLTDEQRYRLQEAYELNIRPPKSMRETLASELGVPMRVVQVWFQNQRARDKRASVYRSLQSNPDELSVPHMNMTNPSQLDRHQLHFHGQQSPHHYNKQQSSDLCPFTPSPHTSVESGPFPEFGGFSSDNLVRYVPDNMHNDPTDVQPWRSVSHAVWLVENTNGHSTVR</sequence>
<evidence type="ECO:0000256" key="1">
    <source>
        <dbReference type="ARBA" id="ARBA00004123"/>
    </source>
</evidence>
<dbReference type="GO" id="GO:0046872">
    <property type="term" value="F:metal ion binding"/>
    <property type="evidence" value="ECO:0007669"/>
    <property type="project" value="UniProtKB-KW"/>
</dbReference>
<dbReference type="InterPro" id="IPR050453">
    <property type="entry name" value="LIM_Homeobox_TF"/>
</dbReference>
<keyword evidence="3" id="KW-0677">Repeat</keyword>
<evidence type="ECO:0000256" key="8">
    <source>
        <dbReference type="ARBA" id="ARBA00023242"/>
    </source>
</evidence>
<evidence type="ECO:0000256" key="2">
    <source>
        <dbReference type="ARBA" id="ARBA00022723"/>
    </source>
</evidence>
<comment type="caution">
    <text evidence="15">The sequence shown here is derived from an EMBL/GenBank/DDBJ whole genome shotgun (WGS) entry which is preliminary data.</text>
</comment>
<keyword evidence="7 9" id="KW-0371">Homeobox</keyword>
<evidence type="ECO:0000259" key="13">
    <source>
        <dbReference type="PROSITE" id="PS50023"/>
    </source>
</evidence>
<dbReference type="OrthoDB" id="6159439at2759"/>
<dbReference type="PROSITE" id="PS50023">
    <property type="entry name" value="LIM_DOMAIN_2"/>
    <property type="match status" value="1"/>
</dbReference>
<dbReference type="PANTHER" id="PTHR24208">
    <property type="entry name" value="LIM/HOMEOBOX PROTEIN LHX"/>
    <property type="match status" value="1"/>
</dbReference>
<evidence type="ECO:0000256" key="11">
    <source>
        <dbReference type="RuleBase" id="RU000682"/>
    </source>
</evidence>
<dbReference type="Proteomes" id="UP000311919">
    <property type="component" value="Unassembled WGS sequence"/>
</dbReference>
<evidence type="ECO:0000313" key="16">
    <source>
        <dbReference type="Proteomes" id="UP000311919"/>
    </source>
</evidence>
<evidence type="ECO:0000256" key="3">
    <source>
        <dbReference type="ARBA" id="ARBA00022737"/>
    </source>
</evidence>
<protein>
    <submittedName>
        <fullName evidence="15">LIM homeobox transcription factor 1-alpha isoform 3</fullName>
    </submittedName>
</protein>
<keyword evidence="8 9" id="KW-0539">Nucleus</keyword>
<dbReference type="GO" id="GO:0030182">
    <property type="term" value="P:neuron differentiation"/>
    <property type="evidence" value="ECO:0007669"/>
    <property type="project" value="TreeGrafter"/>
</dbReference>
<proteinExistence type="predicted"/>
<feature type="domain" description="LIM zinc-binding" evidence="13">
    <location>
        <begin position="68"/>
        <end position="128"/>
    </location>
</feature>
<keyword evidence="5 10" id="KW-0440">LIM domain</keyword>
<gene>
    <name evidence="15" type="ORF">EWB00_010891</name>
</gene>
<evidence type="ECO:0000256" key="5">
    <source>
        <dbReference type="ARBA" id="ARBA00023038"/>
    </source>
</evidence>
<dbReference type="SMART" id="SM00389">
    <property type="entry name" value="HOX"/>
    <property type="match status" value="1"/>
</dbReference>
<evidence type="ECO:0000256" key="12">
    <source>
        <dbReference type="SAM" id="MobiDB-lite"/>
    </source>
</evidence>
<dbReference type="GO" id="GO:0000981">
    <property type="term" value="F:DNA-binding transcription factor activity, RNA polymerase II-specific"/>
    <property type="evidence" value="ECO:0007669"/>
    <property type="project" value="InterPro"/>
</dbReference>
<evidence type="ECO:0000256" key="9">
    <source>
        <dbReference type="PROSITE-ProRule" id="PRU00108"/>
    </source>
</evidence>
<feature type="DNA-binding region" description="Homeobox" evidence="9">
    <location>
        <begin position="325"/>
        <end position="384"/>
    </location>
</feature>
<dbReference type="STRING" id="6182.A0A4Z2DMV4"/>
<dbReference type="CDD" id="cd00086">
    <property type="entry name" value="homeodomain"/>
    <property type="match status" value="1"/>
</dbReference>
<dbReference type="SMART" id="SM00132">
    <property type="entry name" value="LIM"/>
    <property type="match status" value="2"/>
</dbReference>
<dbReference type="InterPro" id="IPR001356">
    <property type="entry name" value="HD"/>
</dbReference>
<dbReference type="PROSITE" id="PS50071">
    <property type="entry name" value="HOMEOBOX_2"/>
    <property type="match status" value="1"/>
</dbReference>
<dbReference type="PROSITE" id="PS00478">
    <property type="entry name" value="LIM_DOMAIN_1"/>
    <property type="match status" value="1"/>
</dbReference>
<dbReference type="Gene3D" id="1.10.10.60">
    <property type="entry name" value="Homeodomain-like"/>
    <property type="match status" value="1"/>
</dbReference>
<dbReference type="InterPro" id="IPR001781">
    <property type="entry name" value="Znf_LIM"/>
</dbReference>
<dbReference type="AlphaFoldDB" id="A0A4Z2DMV4"/>
<feature type="domain" description="Homeobox" evidence="14">
    <location>
        <begin position="323"/>
        <end position="383"/>
    </location>
</feature>
<keyword evidence="16" id="KW-1185">Reference proteome</keyword>
<dbReference type="PANTHER" id="PTHR24208:SF105">
    <property type="entry name" value="DLIM1"/>
    <property type="match status" value="1"/>
</dbReference>
<dbReference type="SUPFAM" id="SSF57716">
    <property type="entry name" value="Glucocorticoid receptor-like (DNA-binding domain)"/>
    <property type="match status" value="2"/>
</dbReference>
<dbReference type="InterPro" id="IPR017970">
    <property type="entry name" value="Homeobox_CS"/>
</dbReference>
<evidence type="ECO:0000256" key="10">
    <source>
        <dbReference type="PROSITE-ProRule" id="PRU00125"/>
    </source>
</evidence>
<dbReference type="PROSITE" id="PS00027">
    <property type="entry name" value="HOMEOBOX_1"/>
    <property type="match status" value="1"/>
</dbReference>
<feature type="compositionally biased region" description="Low complexity" evidence="12">
    <location>
        <begin position="246"/>
        <end position="258"/>
    </location>
</feature>
<dbReference type="Gene3D" id="2.10.110.10">
    <property type="entry name" value="Cysteine Rich Protein"/>
    <property type="match status" value="2"/>
</dbReference>
<comment type="subcellular location">
    <subcellularLocation>
        <location evidence="1 9 11">Nucleus</location>
    </subcellularLocation>
</comment>